<dbReference type="Proteomes" id="UP000178602">
    <property type="component" value="Unassembled WGS sequence"/>
</dbReference>
<dbReference type="EMBL" id="MEUG01000001">
    <property type="protein sequence ID" value="OGC28288.1"/>
    <property type="molecule type" value="Genomic_DNA"/>
</dbReference>
<dbReference type="PANTHER" id="PTHR43308">
    <property type="entry name" value="OUTER MEMBRANE PROTEIN ALPHA-RELATED"/>
    <property type="match status" value="1"/>
</dbReference>
<feature type="domain" description="SLH" evidence="1">
    <location>
        <begin position="492"/>
        <end position="555"/>
    </location>
</feature>
<gene>
    <name evidence="2" type="ORF">A3K49_04825</name>
</gene>
<dbReference type="InterPro" id="IPR051465">
    <property type="entry name" value="Cell_Envelope_Struct_Comp"/>
</dbReference>
<evidence type="ECO:0000313" key="2">
    <source>
        <dbReference type="EMBL" id="OGC28288.1"/>
    </source>
</evidence>
<organism evidence="2 3">
    <name type="scientific">candidate division WOR-1 bacterium RIFOXYC12_FULL_54_18</name>
    <dbReference type="NCBI Taxonomy" id="1802584"/>
    <lineage>
        <taxon>Bacteria</taxon>
        <taxon>Bacillati</taxon>
        <taxon>Saganbacteria</taxon>
    </lineage>
</organism>
<dbReference type="PANTHER" id="PTHR43308:SF5">
    <property type="entry name" value="S-LAYER PROTEIN _ PEPTIDOGLYCAN ENDO-BETA-N-ACETYLGLUCOSAMINIDASE"/>
    <property type="match status" value="1"/>
</dbReference>
<dbReference type="Gene3D" id="2.40.160.60">
    <property type="entry name" value="Outer membrane protein transport protein (OMPP1/FadL/TodX)"/>
    <property type="match status" value="1"/>
</dbReference>
<dbReference type="PROSITE" id="PS51272">
    <property type="entry name" value="SLH"/>
    <property type="match status" value="3"/>
</dbReference>
<protein>
    <recommendedName>
        <fullName evidence="1">SLH domain-containing protein</fullName>
    </recommendedName>
</protein>
<evidence type="ECO:0000313" key="3">
    <source>
        <dbReference type="Proteomes" id="UP000178602"/>
    </source>
</evidence>
<feature type="domain" description="SLH" evidence="1">
    <location>
        <begin position="556"/>
        <end position="615"/>
    </location>
</feature>
<proteinExistence type="predicted"/>
<evidence type="ECO:0000259" key="1">
    <source>
        <dbReference type="PROSITE" id="PS51272"/>
    </source>
</evidence>
<reference evidence="2 3" key="1">
    <citation type="journal article" date="2016" name="Nat. Commun.">
        <title>Thousands of microbial genomes shed light on interconnected biogeochemical processes in an aquifer system.</title>
        <authorList>
            <person name="Anantharaman K."/>
            <person name="Brown C.T."/>
            <person name="Hug L.A."/>
            <person name="Sharon I."/>
            <person name="Castelle C.J."/>
            <person name="Probst A.J."/>
            <person name="Thomas B.C."/>
            <person name="Singh A."/>
            <person name="Wilkins M.J."/>
            <person name="Karaoz U."/>
            <person name="Brodie E.L."/>
            <person name="Williams K.H."/>
            <person name="Hubbard S.S."/>
            <person name="Banfield J.F."/>
        </authorList>
    </citation>
    <scope>NUCLEOTIDE SEQUENCE [LARGE SCALE GENOMIC DNA]</scope>
</reference>
<sequence length="621" mass="67258">MLLVAGVALAEYVAQDPTRYIPNARVLGLGKAYIGLSDDAGAMYSNPAGMAGIEGWQLSSMSGKFLDEYSYLSASGLYATDFGVIGFGFAGTSIGGAFATTIEAASDPDDPIFVVDSSQPVMGNYNNAMVISYANELKKMGYVRLDKLPFADKISIGASVKLFKAALYGDSIVGGDASGYELDLGLTIKPQKWLKIGATGTNVLPAAMGGKLTYASGHTEYYPAVFFLGTSVNLLGKTDSLYKIGENKLIILADYELHPTMKNFPGLMHLGAEWKPIDYIGIRAGIDQDSAGDGNGGLTTVSDMAYGVGLYYGGFRFDYAYHTFAGAPNIDNSFFSLSYAFQPPKIEIPKEAFKLFSPEDKLITFAAQVPVSGEVVDYRVKSLRANGVPVKFNLKGMFATTYDLYIGKNAISIESYADKAFIFGKRPRILRLVTFPDVPIGYWVDKPTSLLAMAGVITGYPDGTFKPEGNITRAEMCSLLIKSMIGVPTADAKAAFKDVSAKHWAAPFIAEAAKKGVVLGYPGNVFKPNGKITRAEGLLMIARFAGIAEEVYLNQFPDIRVNHWAAQRISGAYSAGILEYLKGRGFEPNKQLTRAETVEMLQRTKVVQELLNRDLLNWDSY</sequence>
<comment type="caution">
    <text evidence="2">The sequence shown here is derived from an EMBL/GenBank/DDBJ whole genome shotgun (WGS) entry which is preliminary data.</text>
</comment>
<accession>A0A1F4T6D9</accession>
<dbReference type="AlphaFoldDB" id="A0A1F4T6D9"/>
<feature type="domain" description="SLH" evidence="1">
    <location>
        <begin position="431"/>
        <end position="491"/>
    </location>
</feature>
<dbReference type="Pfam" id="PF00395">
    <property type="entry name" value="SLH"/>
    <property type="match status" value="3"/>
</dbReference>
<dbReference type="InterPro" id="IPR001119">
    <property type="entry name" value="SLH_dom"/>
</dbReference>
<dbReference type="SUPFAM" id="SSF56935">
    <property type="entry name" value="Porins"/>
    <property type="match status" value="1"/>
</dbReference>
<name>A0A1F4T6D9_UNCSA</name>